<proteinExistence type="predicted"/>
<feature type="compositionally biased region" description="Low complexity" evidence="1">
    <location>
        <begin position="104"/>
        <end position="114"/>
    </location>
</feature>
<reference evidence="2 3" key="1">
    <citation type="submission" date="2009-11" db="EMBL/GenBank/DDBJ databases">
        <title>Annotation of Allomyces macrogynus ATCC 38327.</title>
        <authorList>
            <consortium name="The Broad Institute Genome Sequencing Platform"/>
            <person name="Russ C."/>
            <person name="Cuomo C."/>
            <person name="Burger G."/>
            <person name="Gray M.W."/>
            <person name="Holland P.W.H."/>
            <person name="King N."/>
            <person name="Lang F.B.F."/>
            <person name="Roger A.J."/>
            <person name="Ruiz-Trillo I."/>
            <person name="Young S.K."/>
            <person name="Zeng Q."/>
            <person name="Gargeya S."/>
            <person name="Fitzgerald M."/>
            <person name="Haas B."/>
            <person name="Abouelleil A."/>
            <person name="Alvarado L."/>
            <person name="Arachchi H.M."/>
            <person name="Berlin A."/>
            <person name="Chapman S.B."/>
            <person name="Gearin G."/>
            <person name="Goldberg J."/>
            <person name="Griggs A."/>
            <person name="Gujja S."/>
            <person name="Hansen M."/>
            <person name="Heiman D."/>
            <person name="Howarth C."/>
            <person name="Larimer J."/>
            <person name="Lui A."/>
            <person name="MacDonald P.J.P."/>
            <person name="McCowen C."/>
            <person name="Montmayeur A."/>
            <person name="Murphy C."/>
            <person name="Neiman D."/>
            <person name="Pearson M."/>
            <person name="Priest M."/>
            <person name="Roberts A."/>
            <person name="Saif S."/>
            <person name="Shea T."/>
            <person name="Sisk P."/>
            <person name="Stolte C."/>
            <person name="Sykes S."/>
            <person name="Wortman J."/>
            <person name="Nusbaum C."/>
            <person name="Birren B."/>
        </authorList>
    </citation>
    <scope>NUCLEOTIDE SEQUENCE [LARGE SCALE GENOMIC DNA]</scope>
    <source>
        <strain evidence="2 3">ATCC 38327</strain>
    </source>
</reference>
<feature type="non-terminal residue" evidence="2">
    <location>
        <position position="121"/>
    </location>
</feature>
<dbReference type="VEuPathDB" id="FungiDB:AMAG_08347"/>
<keyword evidence="3" id="KW-1185">Reference proteome</keyword>
<accession>A0A0L0SL88</accession>
<feature type="compositionally biased region" description="Gly residues" evidence="1">
    <location>
        <begin position="15"/>
        <end position="28"/>
    </location>
</feature>
<evidence type="ECO:0000313" key="3">
    <source>
        <dbReference type="Proteomes" id="UP000054350"/>
    </source>
</evidence>
<dbReference type="EMBL" id="GG745341">
    <property type="protein sequence ID" value="KNE63198.1"/>
    <property type="molecule type" value="Genomic_DNA"/>
</dbReference>
<sequence>MNHDRSAPPYPGAPRGRGNGARGGGGHAQFGHAGYVPYRPPYPYADNGPSASKVDDGWLRAQQDAAARNYTPPHHHGGSWRPAAASGWGSPHPQPHYGRGQRGGHAARAQRSSPSPAPPAA</sequence>
<gene>
    <name evidence="2" type="ORF">AMAG_08347</name>
</gene>
<evidence type="ECO:0000313" key="2">
    <source>
        <dbReference type="EMBL" id="KNE63198.1"/>
    </source>
</evidence>
<evidence type="ECO:0000256" key="1">
    <source>
        <dbReference type="SAM" id="MobiDB-lite"/>
    </source>
</evidence>
<protein>
    <submittedName>
        <fullName evidence="2">Uncharacterized protein</fullName>
    </submittedName>
</protein>
<organism evidence="2 3">
    <name type="scientific">Allomyces macrogynus (strain ATCC 38327)</name>
    <name type="common">Allomyces javanicus var. macrogynus</name>
    <dbReference type="NCBI Taxonomy" id="578462"/>
    <lineage>
        <taxon>Eukaryota</taxon>
        <taxon>Fungi</taxon>
        <taxon>Fungi incertae sedis</taxon>
        <taxon>Blastocladiomycota</taxon>
        <taxon>Blastocladiomycetes</taxon>
        <taxon>Blastocladiales</taxon>
        <taxon>Blastocladiaceae</taxon>
        <taxon>Allomyces</taxon>
    </lineage>
</organism>
<dbReference type="AlphaFoldDB" id="A0A0L0SL88"/>
<reference evidence="3" key="2">
    <citation type="submission" date="2009-11" db="EMBL/GenBank/DDBJ databases">
        <title>The Genome Sequence of Allomyces macrogynus strain ATCC 38327.</title>
        <authorList>
            <consortium name="The Broad Institute Genome Sequencing Platform"/>
            <person name="Russ C."/>
            <person name="Cuomo C."/>
            <person name="Shea T."/>
            <person name="Young S.K."/>
            <person name="Zeng Q."/>
            <person name="Koehrsen M."/>
            <person name="Haas B."/>
            <person name="Borodovsky M."/>
            <person name="Guigo R."/>
            <person name="Alvarado L."/>
            <person name="Berlin A."/>
            <person name="Borenstein D."/>
            <person name="Chen Z."/>
            <person name="Engels R."/>
            <person name="Freedman E."/>
            <person name="Gellesch M."/>
            <person name="Goldberg J."/>
            <person name="Griggs A."/>
            <person name="Gujja S."/>
            <person name="Heiman D."/>
            <person name="Hepburn T."/>
            <person name="Howarth C."/>
            <person name="Jen D."/>
            <person name="Larson L."/>
            <person name="Lewis B."/>
            <person name="Mehta T."/>
            <person name="Park D."/>
            <person name="Pearson M."/>
            <person name="Roberts A."/>
            <person name="Saif S."/>
            <person name="Shenoy N."/>
            <person name="Sisk P."/>
            <person name="Stolte C."/>
            <person name="Sykes S."/>
            <person name="Walk T."/>
            <person name="White J."/>
            <person name="Yandava C."/>
            <person name="Burger G."/>
            <person name="Gray M.W."/>
            <person name="Holland P.W.H."/>
            <person name="King N."/>
            <person name="Lang F.B.F."/>
            <person name="Roger A.J."/>
            <person name="Ruiz-Trillo I."/>
            <person name="Lander E."/>
            <person name="Nusbaum C."/>
        </authorList>
    </citation>
    <scope>NUCLEOTIDE SEQUENCE [LARGE SCALE GENOMIC DNA]</scope>
    <source>
        <strain evidence="3">ATCC 38327</strain>
    </source>
</reference>
<feature type="region of interest" description="Disordered" evidence="1">
    <location>
        <begin position="1"/>
        <end position="121"/>
    </location>
</feature>
<name>A0A0L0SL88_ALLM3</name>
<dbReference type="Proteomes" id="UP000054350">
    <property type="component" value="Unassembled WGS sequence"/>
</dbReference>